<evidence type="ECO:0000313" key="3">
    <source>
        <dbReference type="Proteomes" id="UP000233517"/>
    </source>
</evidence>
<dbReference type="GO" id="GO:0008184">
    <property type="term" value="F:glycogen phosphorylase activity"/>
    <property type="evidence" value="ECO:0007669"/>
    <property type="project" value="InterPro"/>
</dbReference>
<evidence type="ECO:0000256" key="1">
    <source>
        <dbReference type="ARBA" id="ARBA00006047"/>
    </source>
</evidence>
<gene>
    <name evidence="2" type="ORF">CVU82_04005</name>
</gene>
<dbReference type="InterPro" id="IPR000811">
    <property type="entry name" value="Glyco_trans_35"/>
</dbReference>
<reference evidence="2 3" key="1">
    <citation type="journal article" date="2017" name="ISME J.">
        <title>Potential for microbial H2 and metal transformations associated with novel bacteria and archaea in deep terrestrial subsurface sediments.</title>
        <authorList>
            <person name="Hernsdorf A.W."/>
            <person name="Amano Y."/>
            <person name="Miyakawa K."/>
            <person name="Ise K."/>
            <person name="Suzuki Y."/>
            <person name="Anantharaman K."/>
            <person name="Probst A."/>
            <person name="Burstein D."/>
            <person name="Thomas B.C."/>
            <person name="Banfield J.F."/>
        </authorList>
    </citation>
    <scope>NUCLEOTIDE SEQUENCE [LARGE SCALE GENOMIC DNA]</scope>
    <source>
        <strain evidence="2">HGW-Falkowbacteria-1</strain>
    </source>
</reference>
<evidence type="ECO:0000313" key="2">
    <source>
        <dbReference type="EMBL" id="PKM91186.1"/>
    </source>
</evidence>
<dbReference type="Pfam" id="PF00343">
    <property type="entry name" value="Phosphorylase"/>
    <property type="match status" value="1"/>
</dbReference>
<dbReference type="InterPro" id="IPR052182">
    <property type="entry name" value="Glycogen/Maltodextrin_Phosph"/>
</dbReference>
<dbReference type="Gene3D" id="3.40.50.2000">
    <property type="entry name" value="Glycogen Phosphorylase B"/>
    <property type="match status" value="2"/>
</dbReference>
<comment type="caution">
    <text evidence="2">The sequence shown here is derived from an EMBL/GenBank/DDBJ whole genome shotgun (WGS) entry which is preliminary data.</text>
</comment>
<protein>
    <submittedName>
        <fullName evidence="2">Alpha-glucan family phosphorylase</fullName>
    </submittedName>
</protein>
<organism evidence="2 3">
    <name type="scientific">Candidatus Falkowbacteria bacterium HGW-Falkowbacteria-1</name>
    <dbReference type="NCBI Taxonomy" id="2013768"/>
    <lineage>
        <taxon>Bacteria</taxon>
        <taxon>Candidatus Falkowiibacteriota</taxon>
    </lineage>
</organism>
<dbReference type="EMBL" id="PHAI01000003">
    <property type="protein sequence ID" value="PKM91186.1"/>
    <property type="molecule type" value="Genomic_DNA"/>
</dbReference>
<proteinExistence type="inferred from homology"/>
<dbReference type="SUPFAM" id="SSF53756">
    <property type="entry name" value="UDP-Glycosyltransferase/glycogen phosphorylase"/>
    <property type="match status" value="1"/>
</dbReference>
<dbReference type="PANTHER" id="PTHR42655">
    <property type="entry name" value="GLYCOGEN PHOSPHORYLASE"/>
    <property type="match status" value="1"/>
</dbReference>
<name>A0A2N2E934_9BACT</name>
<dbReference type="PANTHER" id="PTHR42655:SF1">
    <property type="entry name" value="GLYCOGEN PHOSPHORYLASE"/>
    <property type="match status" value="1"/>
</dbReference>
<accession>A0A2N2E934</accession>
<dbReference type="InterPro" id="IPR011834">
    <property type="entry name" value="Agluc_phsphrylas"/>
</dbReference>
<dbReference type="GO" id="GO:0005975">
    <property type="term" value="P:carbohydrate metabolic process"/>
    <property type="evidence" value="ECO:0007669"/>
    <property type="project" value="InterPro"/>
</dbReference>
<comment type="similarity">
    <text evidence="1">Belongs to the glycogen phosphorylase family.</text>
</comment>
<dbReference type="NCBIfam" id="TIGR02094">
    <property type="entry name" value="more_P_ylases"/>
    <property type="match status" value="1"/>
</dbReference>
<dbReference type="AlphaFoldDB" id="A0A2N2E934"/>
<dbReference type="Proteomes" id="UP000233517">
    <property type="component" value="Unassembled WGS sequence"/>
</dbReference>
<sequence length="566" mass="64858">MKNLSSKKGKYKVAYFSMEIALENGIKTYAGGLGVLAGDTLRSAADLGLPMLGVTLLNNLGYFKQKINDKGDQEELVSNYDFSKLKKLPNQVKVKIGRDDVSVGVWEYLIQGQGEYLVPVYLLDTNILGNLPKYSSLTGQLYGPGKDYRLMQEIILGRAGIKILQSLKHRYIKKFHINEGHGSLAAIELFLNSKEKNTADKLDEVRRKCVFTTHTPVFAGHDVFPLEFILEYQKDFPYKLKSLVDKDKKVNMTKIGLYFSNFINGVALSHQKVSNKMFPNYPIHAITNGVHSETWTSPAFAKIYDKYIPNWRNSNLSLRNAFNIPLSTIWQAHQKSKKALLDYIYKKQKVRLEQNVFTIGFARRFTGYKRSNLLFQDIKKLLHIHKNVGEIQIIYAGKAHPNDDDGKNLIKEIFRIKDKYKSEIKIVFLEGYEMKLAKLMISGVDVWLNTPLPPNEASGTSGMKAAHNGVPHFSTLDGWWIEGYIKDKTGWAIGKKRNGTNLIELNKKDAESLYYNLEKNILPRYYGNPRKWQETMQHTIAINASFFNTERMLQQYIQENYFVSET</sequence>
<dbReference type="GO" id="GO:0030170">
    <property type="term" value="F:pyridoxal phosphate binding"/>
    <property type="evidence" value="ECO:0007669"/>
    <property type="project" value="InterPro"/>
</dbReference>